<accession>A0A197JPW9</accession>
<dbReference type="AlphaFoldDB" id="A0A197JPW9"/>
<evidence type="ECO:0000313" key="1">
    <source>
        <dbReference type="EMBL" id="OAQ26394.1"/>
    </source>
</evidence>
<gene>
    <name evidence="1" type="ORF">K457DRAFT_690521</name>
</gene>
<keyword evidence="2" id="KW-1185">Reference proteome</keyword>
<dbReference type="EMBL" id="KV442067">
    <property type="protein sequence ID" value="OAQ26394.1"/>
    <property type="molecule type" value="Genomic_DNA"/>
</dbReference>
<proteinExistence type="predicted"/>
<protein>
    <submittedName>
        <fullName evidence="1">Uncharacterized protein</fullName>
    </submittedName>
</protein>
<evidence type="ECO:0000313" key="2">
    <source>
        <dbReference type="Proteomes" id="UP000078512"/>
    </source>
</evidence>
<reference evidence="1 2" key="1">
    <citation type="submission" date="2016-05" db="EMBL/GenBank/DDBJ databases">
        <title>Genome sequencing reveals origins of a unique bacterial endosymbiosis in the earliest lineages of terrestrial Fungi.</title>
        <authorList>
            <consortium name="DOE Joint Genome Institute"/>
            <person name="Uehling J."/>
            <person name="Gryganskyi A."/>
            <person name="Hameed K."/>
            <person name="Tschaplinski T."/>
            <person name="Misztal P."/>
            <person name="Wu S."/>
            <person name="Desiro A."/>
            <person name="Vande Pol N."/>
            <person name="Du Z.-Y."/>
            <person name="Zienkiewicz A."/>
            <person name="Zienkiewicz K."/>
            <person name="Morin E."/>
            <person name="Tisserant E."/>
            <person name="Splivallo R."/>
            <person name="Hainaut M."/>
            <person name="Henrissat B."/>
            <person name="Ohm R."/>
            <person name="Kuo A."/>
            <person name="Yan J."/>
            <person name="Lipzen A."/>
            <person name="Nolan M."/>
            <person name="Labutti K."/>
            <person name="Barry K."/>
            <person name="Goldstein A."/>
            <person name="Labbe J."/>
            <person name="Schadt C."/>
            <person name="Tuskan G."/>
            <person name="Grigoriev I."/>
            <person name="Martin F."/>
            <person name="Vilgalys R."/>
            <person name="Bonito G."/>
        </authorList>
    </citation>
    <scope>NUCLEOTIDE SEQUENCE [LARGE SCALE GENOMIC DNA]</scope>
    <source>
        <strain evidence="1 2">AG-77</strain>
    </source>
</reference>
<sequence>MAMCSCLSVNEGKVELKGENVKETKCSLLLSHTHIHTTTIQPCAGASTTNTSAPRTRSTLRNSTSITRNATLVHTTVLTAETSSWNVRPLSSSLGGVMFAPRPSSLTRLVVTRPKTSLVGKTSKESIRLRHQHLYQQKINRHPN</sequence>
<organism evidence="1 2">
    <name type="scientific">Linnemannia elongata AG-77</name>
    <dbReference type="NCBI Taxonomy" id="1314771"/>
    <lineage>
        <taxon>Eukaryota</taxon>
        <taxon>Fungi</taxon>
        <taxon>Fungi incertae sedis</taxon>
        <taxon>Mucoromycota</taxon>
        <taxon>Mortierellomycotina</taxon>
        <taxon>Mortierellomycetes</taxon>
        <taxon>Mortierellales</taxon>
        <taxon>Mortierellaceae</taxon>
        <taxon>Linnemannia</taxon>
    </lineage>
</organism>
<dbReference type="Proteomes" id="UP000078512">
    <property type="component" value="Unassembled WGS sequence"/>
</dbReference>
<name>A0A197JPW9_9FUNG</name>